<keyword evidence="2" id="KW-0067">ATP-binding</keyword>
<evidence type="ECO:0000259" key="3">
    <source>
        <dbReference type="PROSITE" id="PS50043"/>
    </source>
</evidence>
<dbReference type="InterPro" id="IPR041664">
    <property type="entry name" value="AAA_16"/>
</dbReference>
<dbReference type="PRINTS" id="PR00038">
    <property type="entry name" value="HTHLUXR"/>
</dbReference>
<dbReference type="EMBL" id="VOBR01000002">
    <property type="protein sequence ID" value="TWP53978.1"/>
    <property type="molecule type" value="Genomic_DNA"/>
</dbReference>
<dbReference type="SUPFAM" id="SSF48452">
    <property type="entry name" value="TPR-like"/>
    <property type="match status" value="1"/>
</dbReference>
<dbReference type="PANTHER" id="PTHR16305">
    <property type="entry name" value="TESTICULAR SOLUBLE ADENYLYL CYCLASE"/>
    <property type="match status" value="1"/>
</dbReference>
<dbReference type="Pfam" id="PF00196">
    <property type="entry name" value="GerE"/>
    <property type="match status" value="1"/>
</dbReference>
<name>A0A563F2L3_9PSEU</name>
<dbReference type="PROSITE" id="PS50043">
    <property type="entry name" value="HTH_LUXR_2"/>
    <property type="match status" value="1"/>
</dbReference>
<keyword evidence="5" id="KW-1185">Reference proteome</keyword>
<comment type="caution">
    <text evidence="4">The sequence shown here is derived from an EMBL/GenBank/DDBJ whole genome shotgun (WGS) entry which is preliminary data.</text>
</comment>
<keyword evidence="1" id="KW-0547">Nucleotide-binding</keyword>
<dbReference type="GO" id="GO:0003677">
    <property type="term" value="F:DNA binding"/>
    <property type="evidence" value="ECO:0007669"/>
    <property type="project" value="InterPro"/>
</dbReference>
<dbReference type="Gene3D" id="1.10.10.10">
    <property type="entry name" value="Winged helix-like DNA-binding domain superfamily/Winged helix DNA-binding domain"/>
    <property type="match status" value="1"/>
</dbReference>
<dbReference type="InterPro" id="IPR016032">
    <property type="entry name" value="Sig_transdc_resp-reg_C-effctor"/>
</dbReference>
<dbReference type="Pfam" id="PF13191">
    <property type="entry name" value="AAA_16"/>
    <property type="match status" value="1"/>
</dbReference>
<dbReference type="PANTHER" id="PTHR16305:SF35">
    <property type="entry name" value="TRANSCRIPTIONAL ACTIVATOR DOMAIN"/>
    <property type="match status" value="1"/>
</dbReference>
<feature type="domain" description="HTH luxR-type" evidence="3">
    <location>
        <begin position="781"/>
        <end position="846"/>
    </location>
</feature>
<protein>
    <submittedName>
        <fullName evidence="4">AAA family ATPase</fullName>
    </submittedName>
</protein>
<dbReference type="CDD" id="cd06170">
    <property type="entry name" value="LuxR_C_like"/>
    <property type="match status" value="1"/>
</dbReference>
<proteinExistence type="predicted"/>
<dbReference type="GO" id="GO:0006355">
    <property type="term" value="P:regulation of DNA-templated transcription"/>
    <property type="evidence" value="ECO:0007669"/>
    <property type="project" value="InterPro"/>
</dbReference>
<dbReference type="AlphaFoldDB" id="A0A563F2L3"/>
<dbReference type="GO" id="GO:0005737">
    <property type="term" value="C:cytoplasm"/>
    <property type="evidence" value="ECO:0007669"/>
    <property type="project" value="TreeGrafter"/>
</dbReference>
<dbReference type="InterPro" id="IPR036388">
    <property type="entry name" value="WH-like_DNA-bd_sf"/>
</dbReference>
<organism evidence="4 5">
    <name type="scientific">Lentzea tibetensis</name>
    <dbReference type="NCBI Taxonomy" id="2591470"/>
    <lineage>
        <taxon>Bacteria</taxon>
        <taxon>Bacillati</taxon>
        <taxon>Actinomycetota</taxon>
        <taxon>Actinomycetes</taxon>
        <taxon>Pseudonocardiales</taxon>
        <taxon>Pseudonocardiaceae</taxon>
        <taxon>Lentzea</taxon>
    </lineage>
</organism>
<evidence type="ECO:0000256" key="2">
    <source>
        <dbReference type="ARBA" id="ARBA00022840"/>
    </source>
</evidence>
<sequence length="861" mass="91527">MVGRRHELDALAAWLDGARAGAGRLVLCSGEPGIGKTRLAQELAGLALAGGTAVAWGRCVETEGAPAFWPWRQVLRSLGADPDAVFAGNAEPEDRFRIFDDVARLLTGRGELVVVLDDLHWADEPSQRLLRHLADQLTGAKLLVFAAYRERVLPDLLRSPDVGRLDLRGFGLAEVRELTDPGDAAAILELTGGNPLFVREVALAMADGTWRPDRPPRTVLDVVTARLDLVSADCRALVQAAAIAGRDFDLGVVAAAIGRSVQECLPLFDEAVAMGLADEGHRFVHALTRDAVEASLSSADRIRLHRAVAEATQARFAGDLAEHVTDIARHWAVLAPCGEAATARAWTVRAAEEAVRRLAYEEGVRLYQAALALDPGDTERARLRIALGRAAYFAGDLATCVDAAQRAADAARAVGKPELLGEAALVLEAAADGGLNAAATPLCEEALAVNPTGALRARLLAQRAHLAFYAGEQHRLDALSTEALELARASGDDRALVDALRARQEACPGPHGIAERLDLAAEMRALAVRTNSPRTAMWGELWRIQALLESGSLAAAAELLPALRLAVARVGGPVSAWHLGVVTACVAQAQGRYDEARDVARGAFERMRTIEPAPARGAYMALRCALARMQGPDEESIAHARAPFEPPPRFRMMALVSRSFLLLTGGFPDEAAEVYRRLGRIEDWELPAFFEVPAHVMGVLVTAGLGLKDDLASLLQLLEPFRGAHAIGLGVAYMGPVDLALGIGAAALGDHERAAADLTAGLAMAERAGAPGFAAEARRHLAKQPSVLSPRETEVAALVADGLTNRQIAERLYISERTAQNHVQHVLTKLGFATRSQIAAWSVRMSTPVSGVADGGAARTS</sequence>
<dbReference type="InterPro" id="IPR027417">
    <property type="entry name" value="P-loop_NTPase"/>
</dbReference>
<evidence type="ECO:0000313" key="5">
    <source>
        <dbReference type="Proteomes" id="UP000316639"/>
    </source>
</evidence>
<dbReference type="InterPro" id="IPR011990">
    <property type="entry name" value="TPR-like_helical_dom_sf"/>
</dbReference>
<dbReference type="GO" id="GO:0004016">
    <property type="term" value="F:adenylate cyclase activity"/>
    <property type="evidence" value="ECO:0007669"/>
    <property type="project" value="TreeGrafter"/>
</dbReference>
<dbReference type="Gene3D" id="3.40.50.300">
    <property type="entry name" value="P-loop containing nucleotide triphosphate hydrolases"/>
    <property type="match status" value="1"/>
</dbReference>
<evidence type="ECO:0000313" key="4">
    <source>
        <dbReference type="EMBL" id="TWP53978.1"/>
    </source>
</evidence>
<evidence type="ECO:0000256" key="1">
    <source>
        <dbReference type="ARBA" id="ARBA00022741"/>
    </source>
</evidence>
<accession>A0A563F2L3</accession>
<dbReference type="SUPFAM" id="SSF46894">
    <property type="entry name" value="C-terminal effector domain of the bipartite response regulators"/>
    <property type="match status" value="1"/>
</dbReference>
<reference evidence="4 5" key="1">
    <citation type="submission" date="2019-07" db="EMBL/GenBank/DDBJ databases">
        <title>Lentzea xizangensis sp. nov., isolated from Qinghai-Tibetan Plateau Soils.</title>
        <authorList>
            <person name="Huang J."/>
        </authorList>
    </citation>
    <scope>NUCLEOTIDE SEQUENCE [LARGE SCALE GENOMIC DNA]</scope>
    <source>
        <strain evidence="4 5">FXJ1.1311</strain>
    </source>
</reference>
<dbReference type="InterPro" id="IPR000792">
    <property type="entry name" value="Tscrpt_reg_LuxR_C"/>
</dbReference>
<gene>
    <name evidence="4" type="ORF">FKR81_02815</name>
</gene>
<dbReference type="Proteomes" id="UP000316639">
    <property type="component" value="Unassembled WGS sequence"/>
</dbReference>
<dbReference type="GO" id="GO:0005524">
    <property type="term" value="F:ATP binding"/>
    <property type="evidence" value="ECO:0007669"/>
    <property type="project" value="UniProtKB-KW"/>
</dbReference>
<dbReference type="OrthoDB" id="3543649at2"/>
<dbReference type="SMART" id="SM00421">
    <property type="entry name" value="HTH_LUXR"/>
    <property type="match status" value="1"/>
</dbReference>
<dbReference type="SUPFAM" id="SSF52540">
    <property type="entry name" value="P-loop containing nucleoside triphosphate hydrolases"/>
    <property type="match status" value="1"/>
</dbReference>